<dbReference type="Proteomes" id="UP000026923">
    <property type="component" value="Unassembled WGS sequence"/>
</dbReference>
<dbReference type="PANTHER" id="PTHR30348:SF9">
    <property type="entry name" value="UPF0759 PROTEIN YECE"/>
    <property type="match status" value="1"/>
</dbReference>
<dbReference type="SUPFAM" id="SSF117396">
    <property type="entry name" value="TM1631-like"/>
    <property type="match status" value="1"/>
</dbReference>
<dbReference type="InterPro" id="IPR002763">
    <property type="entry name" value="DUF72"/>
</dbReference>
<dbReference type="HOGENOM" id="CLU_046519_2_1_6"/>
<evidence type="ECO:0008006" key="3">
    <source>
        <dbReference type="Google" id="ProtNLM"/>
    </source>
</evidence>
<name>A0A061JPK0_STUST</name>
<accession>A0A061JPK0</accession>
<dbReference type="PANTHER" id="PTHR30348">
    <property type="entry name" value="UNCHARACTERIZED PROTEIN YECE"/>
    <property type="match status" value="1"/>
</dbReference>
<protein>
    <recommendedName>
        <fullName evidence="3">DUF72 domain-containing protein</fullName>
    </recommendedName>
</protein>
<dbReference type="AlphaFoldDB" id="A0A061JPK0"/>
<comment type="caution">
    <text evidence="1">The sequence shown here is derived from an EMBL/GenBank/DDBJ whole genome shotgun (WGS) entry which is preliminary data.</text>
</comment>
<dbReference type="InterPro" id="IPR036520">
    <property type="entry name" value="UPF0759_sf"/>
</dbReference>
<gene>
    <name evidence="1" type="ORF">B597_009535</name>
</gene>
<dbReference type="Gene3D" id="3.20.20.410">
    <property type="entry name" value="Protein of unknown function UPF0759"/>
    <property type="match status" value="1"/>
</dbReference>
<organism evidence="1 2">
    <name type="scientific">Stutzerimonas stutzeri KOS6</name>
    <dbReference type="NCBI Taxonomy" id="1218352"/>
    <lineage>
        <taxon>Bacteria</taxon>
        <taxon>Pseudomonadati</taxon>
        <taxon>Pseudomonadota</taxon>
        <taxon>Gammaproteobacteria</taxon>
        <taxon>Pseudomonadales</taxon>
        <taxon>Pseudomonadaceae</taxon>
        <taxon>Stutzerimonas</taxon>
    </lineage>
</organism>
<reference evidence="1 2" key="1">
    <citation type="journal article" date="2013" name="Genome Announc.">
        <title>Draft Genome of the Nitrogen-Fixing Bacterium Pseudomonas stutzeri Strain KOS6 Isolated from Industrial Hydrocarbon Sludge.</title>
        <authorList>
            <person name="Grigoryeva T.V."/>
            <person name="Laikov A.V."/>
            <person name="Naumova R.P."/>
            <person name="Manolov A.I."/>
            <person name="Larin A.K."/>
            <person name="Karpova I.Y."/>
            <person name="Semashko T.A."/>
            <person name="Alexeev D.G."/>
            <person name="Kostryukova E.S."/>
            <person name="Muller R."/>
            <person name="Govorun V.M."/>
        </authorList>
    </citation>
    <scope>NUCLEOTIDE SEQUENCE [LARGE SCALE GENOMIC DNA]</scope>
    <source>
        <strain evidence="1 2">KOS6</strain>
    </source>
</reference>
<evidence type="ECO:0000313" key="1">
    <source>
        <dbReference type="EMBL" id="EWC41651.1"/>
    </source>
</evidence>
<sequence>MRRFDLAELPYFLGCPSWNESAWLGSLYAPGTPASDFLASYCSVFNSVEGNTTLYAWPSEDKVQRWAGEMPESFRFCAKFPRSVSQADDLHAALDLAHAFLRLLAPLARRVTPFWLQLPASVGPARLGELSAFIEGFAAPLAIEVRHLAFFDKGDGERALNRLLRDRGVERICLDTRALFSCRSRDPALLHAQSKKPRLPVRPVAFSDSPQLRFVGHPQLEANDPFLAPWLDKVACWIEAGKTPHVYLHTPDNHRAPELAMRFHALLSERLPGLPPLPLPAASSAAQLSLLAD</sequence>
<evidence type="ECO:0000313" key="2">
    <source>
        <dbReference type="Proteomes" id="UP000026923"/>
    </source>
</evidence>
<proteinExistence type="predicted"/>
<dbReference type="eggNOG" id="COG1801">
    <property type="taxonomic scope" value="Bacteria"/>
</dbReference>
<dbReference type="Pfam" id="PF01904">
    <property type="entry name" value="DUF72"/>
    <property type="match status" value="1"/>
</dbReference>
<dbReference type="EMBL" id="AMCZ02000009">
    <property type="protein sequence ID" value="EWC41651.1"/>
    <property type="molecule type" value="Genomic_DNA"/>
</dbReference>